<keyword evidence="1" id="KW-0812">Transmembrane</keyword>
<comment type="caution">
    <text evidence="2">The sequence shown here is derived from an EMBL/GenBank/DDBJ whole genome shotgun (WGS) entry which is preliminary data.</text>
</comment>
<dbReference type="Proteomes" id="UP000460412">
    <property type="component" value="Unassembled WGS sequence"/>
</dbReference>
<dbReference type="AlphaFoldDB" id="A0A7X3MIM3"/>
<evidence type="ECO:0000256" key="1">
    <source>
        <dbReference type="SAM" id="Phobius"/>
    </source>
</evidence>
<accession>A0A7X3MIM3</accession>
<feature type="transmembrane region" description="Helical" evidence="1">
    <location>
        <begin position="390"/>
        <end position="408"/>
    </location>
</feature>
<feature type="transmembrane region" description="Helical" evidence="1">
    <location>
        <begin position="224"/>
        <end position="242"/>
    </location>
</feature>
<organism evidence="2 3">
    <name type="scientific">Sporofaciens musculi</name>
    <dbReference type="NCBI Taxonomy" id="2681861"/>
    <lineage>
        <taxon>Bacteria</taxon>
        <taxon>Bacillati</taxon>
        <taxon>Bacillota</taxon>
        <taxon>Clostridia</taxon>
        <taxon>Lachnospirales</taxon>
        <taxon>Lachnospiraceae</taxon>
        <taxon>Sporofaciens</taxon>
    </lineage>
</organism>
<sequence length="431" mass="48518">MLGQLFVKECKQTARSLIFWAIVLILIFDFVSQLGDMSIKAKPQPGEDYGIKASDDPDLIMKSTLGNLMEEYVRESYTTYPIGFYKSVTLNQEDDQRIGEILKEATGIADREAAEKVMEEWYVAQQETEASVENASKEGDTGNMGPIYLEPLQAEPVEGLTYQRFGELMDEADDILGGGSDYRKESRKKSARIPKTYEEALEEYNHLIEDDRLTGGYARLFSDYMVIFLGILPVFLAVTRGLRDRRAMMQELIYTRKCSSFTIMASRFLSMVVMLTLPVLILSLIPLSECLGFAQTAGITVDMLAFVKYVFGWQVPTIMAVTAVGMFITELTDTAAAVLVQGAWWFMAVFSSISDLSGGNYGWNLVPRHNSALKWQEYQDGFTALLANRLLYTVLALVFVVLTALVYTQKRKGRLQIRGKIFANRKSKSEV</sequence>
<keyword evidence="3" id="KW-1185">Reference proteome</keyword>
<proteinExistence type="predicted"/>
<feature type="transmembrane region" description="Helical" evidence="1">
    <location>
        <begin position="17"/>
        <end position="35"/>
    </location>
</feature>
<reference evidence="2 3" key="1">
    <citation type="submission" date="2019-12" db="EMBL/GenBank/DDBJ databases">
        <title>Sporaefaciens musculi gen. nov., sp. nov., a novel bacterium isolated from the caecum of an obese mouse.</title>
        <authorList>
            <person name="Rasmussen T.S."/>
            <person name="Streidl T."/>
            <person name="Hitch T.C.A."/>
            <person name="Wortmann E."/>
            <person name="Deptula P."/>
            <person name="Hansen M."/>
            <person name="Nielsen D.S."/>
            <person name="Clavel T."/>
            <person name="Vogensen F.K."/>
        </authorList>
    </citation>
    <scope>NUCLEOTIDE SEQUENCE [LARGE SCALE GENOMIC DNA]</scope>
    <source>
        <strain evidence="2 3">WCA-9-b2</strain>
    </source>
</reference>
<protein>
    <submittedName>
        <fullName evidence="2">ABC transporter permease</fullName>
    </submittedName>
</protein>
<keyword evidence="1" id="KW-0472">Membrane</keyword>
<evidence type="ECO:0000313" key="3">
    <source>
        <dbReference type="Proteomes" id="UP000460412"/>
    </source>
</evidence>
<feature type="transmembrane region" description="Helical" evidence="1">
    <location>
        <begin position="335"/>
        <end position="353"/>
    </location>
</feature>
<dbReference type="EMBL" id="WUQX01000001">
    <property type="protein sequence ID" value="MXP76952.1"/>
    <property type="molecule type" value="Genomic_DNA"/>
</dbReference>
<feature type="transmembrane region" description="Helical" evidence="1">
    <location>
        <begin position="306"/>
        <end position="328"/>
    </location>
</feature>
<keyword evidence="1" id="KW-1133">Transmembrane helix</keyword>
<feature type="transmembrane region" description="Helical" evidence="1">
    <location>
        <begin position="263"/>
        <end position="286"/>
    </location>
</feature>
<evidence type="ECO:0000313" key="2">
    <source>
        <dbReference type="EMBL" id="MXP76952.1"/>
    </source>
</evidence>
<gene>
    <name evidence="2" type="ORF">GN277_16650</name>
</gene>
<name>A0A7X3MIM3_9FIRM</name>
<dbReference type="RefSeq" id="WP_159751992.1">
    <property type="nucleotide sequence ID" value="NZ_WUQX01000001.1"/>
</dbReference>